<feature type="disulfide bond" evidence="8">
    <location>
        <begin position="296"/>
        <end position="349"/>
    </location>
</feature>
<proteinExistence type="inferred from homology"/>
<feature type="active site" description="Proton donor" evidence="7">
    <location>
        <position position="344"/>
    </location>
</feature>
<dbReference type="Gene3D" id="3.20.20.80">
    <property type="entry name" value="Glycosidases"/>
    <property type="match status" value="1"/>
</dbReference>
<evidence type="ECO:0000313" key="13">
    <source>
        <dbReference type="RefSeq" id="XP_015509397.2"/>
    </source>
</evidence>
<dbReference type="Proteomes" id="UP000829291">
    <property type="component" value="Chromosome 1"/>
</dbReference>
<keyword evidence="8" id="KW-1015">Disulfide bond</keyword>
<evidence type="ECO:0000313" key="14">
    <source>
        <dbReference type="RefSeq" id="XP_015509400.2"/>
    </source>
</evidence>
<evidence type="ECO:0000256" key="8">
    <source>
        <dbReference type="PIRSR" id="PIRSR001093-2"/>
    </source>
</evidence>
<evidence type="ECO:0000256" key="5">
    <source>
        <dbReference type="ARBA" id="ARBA00023295"/>
    </source>
</evidence>
<dbReference type="InterPro" id="IPR015883">
    <property type="entry name" value="Glyco_hydro_20_cat"/>
</dbReference>
<evidence type="ECO:0000256" key="3">
    <source>
        <dbReference type="ARBA" id="ARBA00022801"/>
    </source>
</evidence>
<feature type="domain" description="Beta-hexosaminidase eukaryotic type N-terminal" evidence="11">
    <location>
        <begin position="37"/>
        <end position="162"/>
    </location>
</feature>
<comment type="catalytic activity">
    <reaction evidence="1 6">
        <text>Hydrolysis of terminal non-reducing N-acetyl-D-hexosamine residues in N-acetyl-beta-D-hexosaminides.</text>
        <dbReference type="EC" id="3.2.1.52"/>
    </reaction>
</comment>
<evidence type="ECO:0000256" key="1">
    <source>
        <dbReference type="ARBA" id="ARBA00001231"/>
    </source>
</evidence>
<dbReference type="OrthoDB" id="428480at2759"/>
<evidence type="ECO:0000256" key="2">
    <source>
        <dbReference type="ARBA" id="ARBA00006285"/>
    </source>
</evidence>
<keyword evidence="5 6" id="KW-0326">Glycosidase</keyword>
<dbReference type="PANTHER" id="PTHR22600">
    <property type="entry name" value="BETA-HEXOSAMINIDASE"/>
    <property type="match status" value="1"/>
</dbReference>
<dbReference type="PANTHER" id="PTHR22600:SF21">
    <property type="entry name" value="BETA-HEXOSAMINIDASE A"/>
    <property type="match status" value="1"/>
</dbReference>
<evidence type="ECO:0000313" key="15">
    <source>
        <dbReference type="RefSeq" id="XP_046597123.1"/>
    </source>
</evidence>
<evidence type="ECO:0000313" key="12">
    <source>
        <dbReference type="Proteomes" id="UP000829291"/>
    </source>
</evidence>
<dbReference type="SUPFAM" id="SSF55545">
    <property type="entry name" value="beta-N-acetylhexosaminidase-like domain"/>
    <property type="match status" value="1"/>
</dbReference>
<dbReference type="RefSeq" id="XP_015509400.2">
    <property type="nucleotide sequence ID" value="XM_015653914.2"/>
</dbReference>
<keyword evidence="12" id="KW-1185">Reference proteome</keyword>
<dbReference type="InterPro" id="IPR025705">
    <property type="entry name" value="Beta_hexosaminidase_sua/sub"/>
</dbReference>
<dbReference type="EC" id="3.2.1.52" evidence="6"/>
<evidence type="ECO:0000256" key="9">
    <source>
        <dbReference type="SAM" id="SignalP"/>
    </source>
</evidence>
<feature type="domain" description="Glycoside hydrolase family 20 catalytic" evidence="10">
    <location>
        <begin position="188"/>
        <end position="504"/>
    </location>
</feature>
<keyword evidence="9" id="KW-0732">Signal</keyword>
<dbReference type="InterPro" id="IPR029018">
    <property type="entry name" value="Hex-like_dom2"/>
</dbReference>
<dbReference type="InterPro" id="IPR017853">
    <property type="entry name" value="GH"/>
</dbReference>
<name>A0A6J0B5F2_NEOLC</name>
<gene>
    <name evidence="13 14 15 16" type="primary">LOC107216657</name>
</gene>
<dbReference type="GeneID" id="107216657"/>
<dbReference type="CDD" id="cd06562">
    <property type="entry name" value="GH20_HexA_HexB-like"/>
    <property type="match status" value="1"/>
</dbReference>
<dbReference type="Pfam" id="PF14845">
    <property type="entry name" value="Glycohydro_20b2"/>
    <property type="match status" value="1"/>
</dbReference>
<sequence length="542" mass="61441">MMFWTLLGILCVSTSVVISNPYRVNPGPLVTATRGEPWPQPYQTTKHDGFLILRPSVFQILITGETCDILEDAVQRYTAIVTLEASVASRELRSAPRAHARQYSSFAGNLASLNVRLINPCEDMPHLNMNESYVLDVRNTTEAGSLMAKSIWGILRGLETFTHLLSRSGDGPNLALKCQTIIDKPLLQHRGLLLDTSRHYLPISDILRTLDAMSYNKMNVFHWHITDDQSFPYQSTRFPELSAKGAFHPTLTYTRENVQKIIEYARYRGIRVIPEFDTPGHTRSWGESHPDLLTPCYNDSTGAPDGTLGPLDPTESKLYPFIRELFAEIGVTFPERYIHLGGDEVPFDCWASNPRIRQYMHEHHMNDSYEQLEAEYIQNLLNITRDLNMTSIVWQEVFDNGVHLSPETVVHVWTGNQKSKLAAVTKAGFHVLLSACWYLDHLQNGGDWRKFYACDPLAFPSTVQQRELVLGGEACMWGEVVDSTNVHPRIWPRASAAAERLWSHERNPSVIYAAQRLEEHACRMNRRGIPAQPPNGPGFCIQ</sequence>
<keyword evidence="3 6" id="KW-0378">Hydrolase</keyword>
<dbReference type="Gene3D" id="3.30.379.10">
    <property type="entry name" value="Chitobiase/beta-hexosaminidase domain 2-like"/>
    <property type="match status" value="1"/>
</dbReference>
<comment type="similarity">
    <text evidence="2 6">Belongs to the glycosyl hydrolase 20 family.</text>
</comment>
<dbReference type="RefSeq" id="XP_015509397.2">
    <property type="nucleotide sequence ID" value="XM_015653911.2"/>
</dbReference>
<dbReference type="RefSeq" id="XP_046597123.1">
    <property type="nucleotide sequence ID" value="XM_046741167.1"/>
</dbReference>
<evidence type="ECO:0000259" key="11">
    <source>
        <dbReference type="Pfam" id="PF14845"/>
    </source>
</evidence>
<dbReference type="RefSeq" id="XP_046597130.1">
    <property type="nucleotide sequence ID" value="XM_046741174.1"/>
</dbReference>
<evidence type="ECO:0000313" key="16">
    <source>
        <dbReference type="RefSeq" id="XP_046597130.1"/>
    </source>
</evidence>
<accession>A0A6J0B5F2</accession>
<dbReference type="PIRSF" id="PIRSF001093">
    <property type="entry name" value="B-hxosamndse_ab_euk"/>
    <property type="match status" value="1"/>
</dbReference>
<evidence type="ECO:0000259" key="10">
    <source>
        <dbReference type="Pfam" id="PF00728"/>
    </source>
</evidence>
<feature type="disulfide bond" evidence="8">
    <location>
        <begin position="522"/>
        <end position="540"/>
    </location>
</feature>
<dbReference type="PRINTS" id="PR00738">
    <property type="entry name" value="GLHYDRLASE20"/>
</dbReference>
<reference evidence="13 14" key="1">
    <citation type="submission" date="2025-05" db="UniProtKB">
        <authorList>
            <consortium name="RefSeq"/>
        </authorList>
    </citation>
    <scope>IDENTIFICATION</scope>
    <source>
        <tissue evidence="13 14">Thorax and Abdomen</tissue>
    </source>
</reference>
<dbReference type="InterPro" id="IPR029019">
    <property type="entry name" value="HEX_eukaryotic_N"/>
</dbReference>
<feature type="disulfide bond" evidence="8">
    <location>
        <begin position="67"/>
        <end position="121"/>
    </location>
</feature>
<evidence type="ECO:0000256" key="7">
    <source>
        <dbReference type="PIRSR" id="PIRSR001093-1"/>
    </source>
</evidence>
<organism evidence="12 13">
    <name type="scientific">Neodiprion lecontei</name>
    <name type="common">Redheaded pine sawfly</name>
    <dbReference type="NCBI Taxonomy" id="441921"/>
    <lineage>
        <taxon>Eukaryota</taxon>
        <taxon>Metazoa</taxon>
        <taxon>Ecdysozoa</taxon>
        <taxon>Arthropoda</taxon>
        <taxon>Hexapoda</taxon>
        <taxon>Insecta</taxon>
        <taxon>Pterygota</taxon>
        <taxon>Neoptera</taxon>
        <taxon>Endopterygota</taxon>
        <taxon>Hymenoptera</taxon>
        <taxon>Tenthredinoidea</taxon>
        <taxon>Diprionidae</taxon>
        <taxon>Diprioninae</taxon>
        <taxon>Neodiprion</taxon>
    </lineage>
</organism>
<evidence type="ECO:0000256" key="6">
    <source>
        <dbReference type="PIRNR" id="PIRNR001093"/>
    </source>
</evidence>
<feature type="signal peptide" evidence="9">
    <location>
        <begin position="1"/>
        <end position="19"/>
    </location>
</feature>
<feature type="chain" id="PRO_5045019050" description="Beta-hexosaminidase" evidence="9">
    <location>
        <begin position="20"/>
        <end position="542"/>
    </location>
</feature>
<dbReference type="SUPFAM" id="SSF51445">
    <property type="entry name" value="(Trans)glycosidases"/>
    <property type="match status" value="1"/>
</dbReference>
<protein>
    <recommendedName>
        <fullName evidence="6">Beta-hexosaminidase</fullName>
        <ecNumber evidence="6">3.2.1.52</ecNumber>
    </recommendedName>
</protein>
<keyword evidence="4" id="KW-0325">Glycoprotein</keyword>
<evidence type="ECO:0000256" key="4">
    <source>
        <dbReference type="ARBA" id="ARBA00023180"/>
    </source>
</evidence>
<dbReference type="Pfam" id="PF00728">
    <property type="entry name" value="Glyco_hydro_20"/>
    <property type="match status" value="1"/>
</dbReference>